<evidence type="ECO:0000313" key="2">
    <source>
        <dbReference type="Proteomes" id="UP000029833"/>
    </source>
</evidence>
<dbReference type="CDD" id="cd00756">
    <property type="entry name" value="MoaE"/>
    <property type="match status" value="1"/>
</dbReference>
<evidence type="ECO:0000313" key="1">
    <source>
        <dbReference type="EMBL" id="KGM02260.1"/>
    </source>
</evidence>
<comment type="caution">
    <text evidence="1">The sequence shown here is derived from an EMBL/GenBank/DDBJ whole genome shotgun (WGS) entry which is preliminary data.</text>
</comment>
<dbReference type="Gene3D" id="3.90.1170.40">
    <property type="entry name" value="Molybdopterin biosynthesis MoaE subunit"/>
    <property type="match status" value="1"/>
</dbReference>
<proteinExistence type="predicted"/>
<protein>
    <submittedName>
        <fullName evidence="1">Molybdopterin synthase</fullName>
    </submittedName>
</protein>
<reference evidence="1 2" key="1">
    <citation type="submission" date="2013-10" db="EMBL/GenBank/DDBJ databases">
        <authorList>
            <person name="Wang G."/>
            <person name="Zhuang W."/>
        </authorList>
    </citation>
    <scope>NUCLEOTIDE SEQUENCE [LARGE SCALE GENOMIC DNA]</scope>
    <source>
        <strain evidence="1 2">DSM 20118</strain>
    </source>
</reference>
<dbReference type="Pfam" id="PF02391">
    <property type="entry name" value="MoaE"/>
    <property type="match status" value="1"/>
</dbReference>
<sequence length="141" mass="14632">MTTVRARLDAAPLDLARHVADVSGPRAGAVASFVGLVRDHDPGATGEVTALEYSAHPDAERVLAAIAAELAGDPDVLGLSVSHRTGTLGVGDVAIVACVATAHRAHAFDVCRTLVERVKAEVPIWKKQLEADGSHTWVGLA</sequence>
<accession>A0A0A0B5Z3</accession>
<dbReference type="RefSeq" id="WP_034629344.1">
    <property type="nucleotide sequence ID" value="NZ_AXNT01000056.1"/>
</dbReference>
<dbReference type="SUPFAM" id="SSF54690">
    <property type="entry name" value="Molybdopterin synthase subunit MoaE"/>
    <property type="match status" value="1"/>
</dbReference>
<dbReference type="GO" id="GO:0006777">
    <property type="term" value="P:Mo-molybdopterin cofactor biosynthetic process"/>
    <property type="evidence" value="ECO:0007669"/>
    <property type="project" value="InterPro"/>
</dbReference>
<keyword evidence="2" id="KW-1185">Reference proteome</keyword>
<dbReference type="EMBL" id="AXNT01000056">
    <property type="protein sequence ID" value="KGM02260.1"/>
    <property type="molecule type" value="Genomic_DNA"/>
</dbReference>
<dbReference type="PANTHER" id="PTHR23404">
    <property type="entry name" value="MOLYBDOPTERIN SYNTHASE RELATED"/>
    <property type="match status" value="1"/>
</dbReference>
<gene>
    <name evidence="1" type="ORF">Q760_14495</name>
</gene>
<dbReference type="InterPro" id="IPR036563">
    <property type="entry name" value="MoaE_sf"/>
</dbReference>
<organism evidence="1 2">
    <name type="scientific">Cellulomonas cellasea DSM 20118</name>
    <dbReference type="NCBI Taxonomy" id="1408250"/>
    <lineage>
        <taxon>Bacteria</taxon>
        <taxon>Bacillati</taxon>
        <taxon>Actinomycetota</taxon>
        <taxon>Actinomycetes</taxon>
        <taxon>Micrococcales</taxon>
        <taxon>Cellulomonadaceae</taxon>
        <taxon>Cellulomonas</taxon>
    </lineage>
</organism>
<dbReference type="Proteomes" id="UP000029833">
    <property type="component" value="Unassembled WGS sequence"/>
</dbReference>
<name>A0A0A0B5Z3_9CELL</name>
<dbReference type="STRING" id="1408250.Q760_14495"/>
<dbReference type="InterPro" id="IPR003448">
    <property type="entry name" value="Mopterin_biosynth_MoaE"/>
</dbReference>
<dbReference type="OrthoDB" id="9794429at2"/>
<dbReference type="AlphaFoldDB" id="A0A0A0B5Z3"/>